<protein>
    <submittedName>
        <fullName evidence="3">N-acetyltransferase</fullName>
    </submittedName>
</protein>
<dbReference type="EMBL" id="NIRR01000017">
    <property type="protein sequence ID" value="OWP62961.1"/>
    <property type="molecule type" value="Genomic_DNA"/>
</dbReference>
<name>A0A246FK94_9BACT</name>
<dbReference type="SUPFAM" id="SSF55729">
    <property type="entry name" value="Acyl-CoA N-acyltransferases (Nat)"/>
    <property type="match status" value="1"/>
</dbReference>
<evidence type="ECO:0000313" key="3">
    <source>
        <dbReference type="EMBL" id="OWP62961.1"/>
    </source>
</evidence>
<proteinExistence type="predicted"/>
<dbReference type="Gene3D" id="3.40.630.30">
    <property type="match status" value="1"/>
</dbReference>
<dbReference type="RefSeq" id="WP_088464562.1">
    <property type="nucleotide sequence ID" value="NZ_NIRR01000017.1"/>
</dbReference>
<dbReference type="InterPro" id="IPR031165">
    <property type="entry name" value="GNAT_YJDJ"/>
</dbReference>
<sequence>MALSIQHQAQDQQFTTSQDGNSAELAYSRPSDGVIDFTHTFVEEDLRGQGIGEELAKTGLAYARDENLQVRTTCTFMRDYVAQHLEYQDLLEKN</sequence>
<dbReference type="GO" id="GO:0016740">
    <property type="term" value="F:transferase activity"/>
    <property type="evidence" value="ECO:0007669"/>
    <property type="project" value="UniProtKB-KW"/>
</dbReference>
<dbReference type="Pfam" id="PF14542">
    <property type="entry name" value="Acetyltransf_CG"/>
    <property type="match status" value="1"/>
</dbReference>
<dbReference type="CDD" id="cd04301">
    <property type="entry name" value="NAT_SF"/>
    <property type="match status" value="1"/>
</dbReference>
<gene>
    <name evidence="3" type="ORF">CDA63_11285</name>
</gene>
<keyword evidence="3" id="KW-0808">Transferase</keyword>
<accession>A0A246FK94</accession>
<feature type="region of interest" description="Disordered" evidence="1">
    <location>
        <begin position="1"/>
        <end position="28"/>
    </location>
</feature>
<dbReference type="InterPro" id="IPR045057">
    <property type="entry name" value="Gcn5-rel_NAT"/>
</dbReference>
<organism evidence="3 4">
    <name type="scientific">Hymenobacter amundsenii</name>
    <dbReference type="NCBI Taxonomy" id="2006685"/>
    <lineage>
        <taxon>Bacteria</taxon>
        <taxon>Pseudomonadati</taxon>
        <taxon>Bacteroidota</taxon>
        <taxon>Cytophagia</taxon>
        <taxon>Cytophagales</taxon>
        <taxon>Hymenobacteraceae</taxon>
        <taxon>Hymenobacter</taxon>
    </lineage>
</organism>
<dbReference type="OrthoDB" id="9793389at2"/>
<dbReference type="PROSITE" id="PS51729">
    <property type="entry name" value="GNAT_YJDJ"/>
    <property type="match status" value="1"/>
</dbReference>
<dbReference type="AlphaFoldDB" id="A0A246FK94"/>
<dbReference type="PANTHER" id="PTHR31435:SF9">
    <property type="entry name" value="PROTEIN NATD1"/>
    <property type="match status" value="1"/>
</dbReference>
<reference evidence="3 4" key="1">
    <citation type="submission" date="2017-06" db="EMBL/GenBank/DDBJ databases">
        <title>Hymenobacter amundsenii sp. nov. isolated from regoliths in Antarctica.</title>
        <authorList>
            <person name="Sedlacek I."/>
            <person name="Kralova S."/>
            <person name="Pantucek R."/>
            <person name="Svec P."/>
            <person name="Holochova P."/>
            <person name="Stankova E."/>
            <person name="Vrbovska V."/>
            <person name="Busse H.-J."/>
        </authorList>
    </citation>
    <scope>NUCLEOTIDE SEQUENCE [LARGE SCALE GENOMIC DNA]</scope>
    <source>
        <strain evidence="3 4">CCM 8682</strain>
    </source>
</reference>
<comment type="caution">
    <text evidence="3">The sequence shown here is derived from an EMBL/GenBank/DDBJ whole genome shotgun (WGS) entry which is preliminary data.</text>
</comment>
<dbReference type="PANTHER" id="PTHR31435">
    <property type="entry name" value="PROTEIN NATD1"/>
    <property type="match status" value="1"/>
</dbReference>
<feature type="domain" description="N-acetyltransferase" evidence="2">
    <location>
        <begin position="6"/>
        <end position="92"/>
    </location>
</feature>
<dbReference type="Proteomes" id="UP000197277">
    <property type="component" value="Unassembled WGS sequence"/>
</dbReference>
<evidence type="ECO:0000259" key="2">
    <source>
        <dbReference type="PROSITE" id="PS51729"/>
    </source>
</evidence>
<feature type="compositionally biased region" description="Polar residues" evidence="1">
    <location>
        <begin position="1"/>
        <end position="21"/>
    </location>
</feature>
<keyword evidence="4" id="KW-1185">Reference proteome</keyword>
<evidence type="ECO:0000313" key="4">
    <source>
        <dbReference type="Proteomes" id="UP000197277"/>
    </source>
</evidence>
<evidence type="ECO:0000256" key="1">
    <source>
        <dbReference type="SAM" id="MobiDB-lite"/>
    </source>
</evidence>
<dbReference type="InterPro" id="IPR016181">
    <property type="entry name" value="Acyl_CoA_acyltransferase"/>
</dbReference>